<dbReference type="FunFam" id="3.60.20.30:FF:000003">
    <property type="entry name" value="N(4)-(Beta-N-acetylglucosaminyl)-L-asparaginase isoform X1"/>
    <property type="match status" value="1"/>
</dbReference>
<keyword evidence="2" id="KW-0645">Protease</keyword>
<comment type="function">
    <text evidence="6">Cleaves the GlcNAc-Asn bond which joins oligosaccharides to the peptide of asparagine-linked glycoproteins.</text>
</comment>
<name>A0A7E4WB92_PANRE</name>
<comment type="catalytic activity">
    <reaction evidence="5">
        <text>N(4)-(beta-N-acetyl-D-glucosaminyl)-L-asparagine + H2O = N-acetyl-beta-D-glucosaminylamine + L-aspartate + H(+)</text>
        <dbReference type="Rhea" id="RHEA:11544"/>
        <dbReference type="ChEBI" id="CHEBI:15377"/>
        <dbReference type="ChEBI" id="CHEBI:15378"/>
        <dbReference type="ChEBI" id="CHEBI:15947"/>
        <dbReference type="ChEBI" id="CHEBI:29991"/>
        <dbReference type="ChEBI" id="CHEBI:58080"/>
        <dbReference type="EC" id="3.5.1.26"/>
    </reaction>
</comment>
<evidence type="ECO:0000256" key="6">
    <source>
        <dbReference type="ARBA" id="ARBA00053295"/>
    </source>
</evidence>
<sequence length="347" mass="36899">MRIVLGTVLAALSLFASIVSSQKLPLVVSTWGNADFQAAGQRAFDYIQKYPKNRVAALVEGLSECESRQCDTTVGYGGSPDESGETTLDALVLDGPGQKMGAVGDLRKIKDAARVAWAVMNYTKHSFLAGDQATKFALQMGFQESSLITNVSTTMHTEWLNNNCQPNFWRNVAPNPLKTCGPYKPNQNAAKFSLNSKEPLNAFSQVSHDTIGMVVIDTNGDVAAGTSTNGARNKIPGRIGDSPIPGAGAYCDNAIGGAAATGDGDIMMRFLPSFLAVEKMRSGTTPRKAAEIAILRMKAVYPEYFGAVIAANKLGEHGAACNGMATFSYVVGDGNAEKVQVYTVKCF</sequence>
<dbReference type="PANTHER" id="PTHR10188:SF6">
    <property type="entry name" value="N(4)-(BETA-N-ACETYLGLUCOSAMINYL)-L-ASPARAGINASE"/>
    <property type="match status" value="1"/>
</dbReference>
<feature type="signal peptide" evidence="14">
    <location>
        <begin position="1"/>
        <end position="21"/>
    </location>
</feature>
<dbReference type="InterPro" id="IPR029055">
    <property type="entry name" value="Ntn_hydrolases_N"/>
</dbReference>
<keyword evidence="4" id="KW-0068">Autocatalytic cleavage</keyword>
<keyword evidence="14" id="KW-0732">Signal</keyword>
<feature type="binding site" evidence="12">
    <location>
        <begin position="261"/>
        <end position="264"/>
    </location>
    <ligand>
        <name>substrate</name>
    </ligand>
</feature>
<dbReference type="SUPFAM" id="SSF56235">
    <property type="entry name" value="N-terminal nucleophile aminohydrolases (Ntn hydrolases)"/>
    <property type="match status" value="1"/>
</dbReference>
<evidence type="ECO:0000256" key="1">
    <source>
        <dbReference type="ARBA" id="ARBA00010872"/>
    </source>
</evidence>
<comment type="similarity">
    <text evidence="1">Belongs to the Ntn-hydrolase family.</text>
</comment>
<dbReference type="WBParaSite" id="Pan_g8832.t1">
    <property type="protein sequence ID" value="Pan_g8832.t1"/>
    <property type="gene ID" value="Pan_g8832"/>
</dbReference>
<evidence type="ECO:0000256" key="3">
    <source>
        <dbReference type="ARBA" id="ARBA00022801"/>
    </source>
</evidence>
<evidence type="ECO:0000256" key="5">
    <source>
        <dbReference type="ARBA" id="ARBA00050421"/>
    </source>
</evidence>
<feature type="active site" description="Nucleophile" evidence="11">
    <location>
        <position position="210"/>
    </location>
</feature>
<evidence type="ECO:0000256" key="10">
    <source>
        <dbReference type="ARBA" id="ARBA00080645"/>
    </source>
</evidence>
<reference evidence="16" key="2">
    <citation type="submission" date="2020-10" db="UniProtKB">
        <authorList>
            <consortium name="WormBaseParasite"/>
        </authorList>
    </citation>
    <scope>IDENTIFICATION</scope>
</reference>
<dbReference type="InterPro" id="IPR000246">
    <property type="entry name" value="Peptidase_T2"/>
</dbReference>
<evidence type="ECO:0000256" key="7">
    <source>
        <dbReference type="ARBA" id="ARBA00066729"/>
    </source>
</evidence>
<dbReference type="Gene3D" id="3.60.20.30">
    <property type="entry name" value="(Glycosyl)asparaginase"/>
    <property type="match status" value="1"/>
</dbReference>
<dbReference type="GO" id="GO:0008233">
    <property type="term" value="F:peptidase activity"/>
    <property type="evidence" value="ECO:0007669"/>
    <property type="project" value="UniProtKB-KW"/>
</dbReference>
<evidence type="ECO:0000256" key="13">
    <source>
        <dbReference type="PIRSR" id="PIRSR600246-3"/>
    </source>
</evidence>
<reference evidence="15" key="1">
    <citation type="journal article" date="2013" name="Genetics">
        <title>The draft genome and transcriptome of Panagrellus redivivus are shaped by the harsh demands of a free-living lifestyle.</title>
        <authorList>
            <person name="Srinivasan J."/>
            <person name="Dillman A.R."/>
            <person name="Macchietto M.G."/>
            <person name="Heikkinen L."/>
            <person name="Lakso M."/>
            <person name="Fracchia K.M."/>
            <person name="Antoshechkin I."/>
            <person name="Mortazavi A."/>
            <person name="Wong G."/>
            <person name="Sternberg P.W."/>
        </authorList>
    </citation>
    <scope>NUCLEOTIDE SEQUENCE [LARGE SCALE GENOMIC DNA]</scope>
    <source>
        <strain evidence="15">MT8872</strain>
    </source>
</reference>
<feature type="site" description="Cleavage; by autolysis" evidence="13">
    <location>
        <begin position="209"/>
        <end position="210"/>
    </location>
</feature>
<keyword evidence="3" id="KW-0378">Hydrolase</keyword>
<evidence type="ECO:0000313" key="15">
    <source>
        <dbReference type="Proteomes" id="UP000492821"/>
    </source>
</evidence>
<feature type="chain" id="PRO_5028944545" description="N(4)-(beta-N-acetylglucosaminyl)-L-asparaginase" evidence="14">
    <location>
        <begin position="22"/>
        <end position="347"/>
    </location>
</feature>
<dbReference type="Pfam" id="PF01112">
    <property type="entry name" value="Asparaginase_2"/>
    <property type="match status" value="1"/>
</dbReference>
<protein>
    <recommendedName>
        <fullName evidence="7">N(4)-(beta-N-acetylglucosaminyl)-L-asparaginase</fullName>
        <ecNumber evidence="7">3.5.1.26</ecNumber>
    </recommendedName>
    <alternativeName>
        <fullName evidence="9">Aspartylglucosaminidase</fullName>
    </alternativeName>
    <alternativeName>
        <fullName evidence="8">Glycosylasparaginase</fullName>
    </alternativeName>
    <alternativeName>
        <fullName evidence="10">N4-(N-acetyl-beta-glucosaminyl)-L-asparagine amidase</fullName>
    </alternativeName>
</protein>
<evidence type="ECO:0000313" key="16">
    <source>
        <dbReference type="WBParaSite" id="Pan_g8832.t1"/>
    </source>
</evidence>
<dbReference type="GO" id="GO:0003948">
    <property type="term" value="F:N4-(beta-N-acetylglucosaminyl)-L-asparaginase activity"/>
    <property type="evidence" value="ECO:0007669"/>
    <property type="project" value="UniProtKB-EC"/>
</dbReference>
<organism evidence="15 16">
    <name type="scientific">Panagrellus redivivus</name>
    <name type="common">Microworm</name>
    <dbReference type="NCBI Taxonomy" id="6233"/>
    <lineage>
        <taxon>Eukaryota</taxon>
        <taxon>Metazoa</taxon>
        <taxon>Ecdysozoa</taxon>
        <taxon>Nematoda</taxon>
        <taxon>Chromadorea</taxon>
        <taxon>Rhabditida</taxon>
        <taxon>Tylenchina</taxon>
        <taxon>Panagrolaimomorpha</taxon>
        <taxon>Panagrolaimoidea</taxon>
        <taxon>Panagrolaimidae</taxon>
        <taxon>Panagrellus</taxon>
    </lineage>
</organism>
<dbReference type="GO" id="GO:0005764">
    <property type="term" value="C:lysosome"/>
    <property type="evidence" value="ECO:0007669"/>
    <property type="project" value="TreeGrafter"/>
</dbReference>
<evidence type="ECO:0000256" key="4">
    <source>
        <dbReference type="ARBA" id="ARBA00022813"/>
    </source>
</evidence>
<dbReference type="PANTHER" id="PTHR10188">
    <property type="entry name" value="L-ASPARAGINASE"/>
    <property type="match status" value="1"/>
</dbReference>
<evidence type="ECO:0000256" key="2">
    <source>
        <dbReference type="ARBA" id="ARBA00022670"/>
    </source>
</evidence>
<evidence type="ECO:0000256" key="11">
    <source>
        <dbReference type="PIRSR" id="PIRSR600246-1"/>
    </source>
</evidence>
<dbReference type="CDD" id="cd04513">
    <property type="entry name" value="Glycosylasparaginase"/>
    <property type="match status" value="1"/>
</dbReference>
<dbReference type="Proteomes" id="UP000492821">
    <property type="component" value="Unassembled WGS sequence"/>
</dbReference>
<keyword evidence="15" id="KW-1185">Reference proteome</keyword>
<dbReference type="AlphaFoldDB" id="A0A7E4WB92"/>
<evidence type="ECO:0000256" key="14">
    <source>
        <dbReference type="SAM" id="SignalP"/>
    </source>
</evidence>
<evidence type="ECO:0000256" key="12">
    <source>
        <dbReference type="PIRSR" id="PIRSR600246-2"/>
    </source>
</evidence>
<accession>A0A7E4WB92</accession>
<evidence type="ECO:0000256" key="9">
    <source>
        <dbReference type="ARBA" id="ARBA00079301"/>
    </source>
</evidence>
<dbReference type="GO" id="GO:0006508">
    <property type="term" value="P:proteolysis"/>
    <property type="evidence" value="ECO:0007669"/>
    <property type="project" value="UniProtKB-KW"/>
</dbReference>
<evidence type="ECO:0000256" key="8">
    <source>
        <dbReference type="ARBA" id="ARBA00078726"/>
    </source>
</evidence>
<feature type="binding site" evidence="12">
    <location>
        <begin position="238"/>
        <end position="241"/>
    </location>
    <ligand>
        <name>substrate</name>
    </ligand>
</feature>
<dbReference type="EC" id="3.5.1.26" evidence="7"/>
<proteinExistence type="inferred from homology"/>